<accession>A0ABQ9N668</accession>
<dbReference type="Proteomes" id="UP001174677">
    <property type="component" value="Chromosome 2"/>
</dbReference>
<keyword evidence="2" id="KW-1185">Reference proteome</keyword>
<comment type="caution">
    <text evidence="1">The sequence shown here is derived from an EMBL/GenBank/DDBJ whole genome shotgun (WGS) entry which is preliminary data.</text>
</comment>
<sequence>MHVYFFVDMEEQGSTVAMDINIESPEIFSKGIVNVYNKLVDADFFNNFEDNFND</sequence>
<evidence type="ECO:0000313" key="1">
    <source>
        <dbReference type="EMBL" id="KAJ9186833.1"/>
    </source>
</evidence>
<evidence type="ECO:0000313" key="2">
    <source>
        <dbReference type="Proteomes" id="UP001174677"/>
    </source>
</evidence>
<dbReference type="EMBL" id="JARPOI010000002">
    <property type="protein sequence ID" value="KAJ9186833.1"/>
    <property type="molecule type" value="Genomic_DNA"/>
</dbReference>
<organism evidence="1 2">
    <name type="scientific">Hevea brasiliensis</name>
    <name type="common">Para rubber tree</name>
    <name type="synonym">Siphonia brasiliensis</name>
    <dbReference type="NCBI Taxonomy" id="3981"/>
    <lineage>
        <taxon>Eukaryota</taxon>
        <taxon>Viridiplantae</taxon>
        <taxon>Streptophyta</taxon>
        <taxon>Embryophyta</taxon>
        <taxon>Tracheophyta</taxon>
        <taxon>Spermatophyta</taxon>
        <taxon>Magnoliopsida</taxon>
        <taxon>eudicotyledons</taxon>
        <taxon>Gunneridae</taxon>
        <taxon>Pentapetalae</taxon>
        <taxon>rosids</taxon>
        <taxon>fabids</taxon>
        <taxon>Malpighiales</taxon>
        <taxon>Euphorbiaceae</taxon>
        <taxon>Crotonoideae</taxon>
        <taxon>Micrandreae</taxon>
        <taxon>Hevea</taxon>
    </lineage>
</organism>
<name>A0ABQ9N668_HEVBR</name>
<reference evidence="1" key="1">
    <citation type="journal article" date="2023" name="Plant Biotechnol. J.">
        <title>Chromosome-level wild Hevea brasiliensis genome provides new tools for genomic-assisted breeding and valuable loci to elevate rubber yield.</title>
        <authorList>
            <person name="Cheng H."/>
            <person name="Song X."/>
            <person name="Hu Y."/>
            <person name="Wu T."/>
            <person name="Yang Q."/>
            <person name="An Z."/>
            <person name="Feng S."/>
            <person name="Deng Z."/>
            <person name="Wu W."/>
            <person name="Zeng X."/>
            <person name="Tu M."/>
            <person name="Wang X."/>
            <person name="Huang H."/>
        </authorList>
    </citation>
    <scope>NUCLEOTIDE SEQUENCE</scope>
    <source>
        <strain evidence="1">MT/VB/25A 57/8</strain>
    </source>
</reference>
<proteinExistence type="predicted"/>
<gene>
    <name evidence="1" type="ORF">P3X46_002362</name>
</gene>
<protein>
    <recommendedName>
        <fullName evidence="3">Bet v I/Major latex protein domain-containing protein</fullName>
    </recommendedName>
</protein>
<evidence type="ECO:0008006" key="3">
    <source>
        <dbReference type="Google" id="ProtNLM"/>
    </source>
</evidence>